<feature type="domain" description="NACHT" evidence="4">
    <location>
        <begin position="331"/>
        <end position="476"/>
    </location>
</feature>
<sequence>MKGLFKKSLKSLRKPGKGEAAAGIHVTLTPLSPSPETPIDDDYTRQLRLASQKLQKTVQNYRERHSKGAQEGLGDPTQYEFNTASGPEQLANLIQTIVSQDTRKNGISRQVSETAGKIYPLASLVLRLGTAVGEAFQPVKALMSSLTVVLDLAEQERSRAKDFYCTLQRVMYQCSRIAEIQKTAVDGEWNHLVIQKSTQLLTAIIRYFDESITFFSQGFTQMLGSSILLGQGRYSGVETALNQAILEYDQALLLQIAVSTVPKRTQLDDTIAMYHNAEKNLDKSELFAWLKSSYWETEAQFMSACKRLHEGSFNWISKLEAFTRWRREESGSLWLTAAPGFGKSMLAAYIIRRLRTEHPRAPVLYFFCRGTNPQLNTLERLVRTLAAQLVTTVPSTQEYFQDLQDQEYACDDTLLLFEDLITKPLSKADSKVFIVIDGIDECLSMEEEFLHMNEKSITLLELLTRLQSQCLLTSRPISISKNKLKLWLHHRLTTENLDDIRSFVSKRVCESTVLQKGFERLGHHGESMVVEKGQNNFLWASTVLSLLDKPGLSPQDFKILLNDNPRELNLVYNEVLDRFDRAGSLGLAQLAVGCVLFSQSNLTIDALEVIVSILHGEVFAFREFIEVDCGSIFTVIATKDDRDIVQIAHETFRVFITNRGSSLPLLNWFTHFTKLQGQQDDSFHGPIDIERLLVSVHKLFTVEELFCTWLTRFVLLTEDETRSLLLCYHLFDIRQSILHWLTSTEFEEGTSSFSQNLSARETSASALNWRNGIASGEIQDLSHFICSCLARTWLGTNWKSSGLSSKVFIQTKKAAQILLWDEITGDTDRSLSHTDYTSTTVSQVKLLGDLGGYLPFVGLHSGNYAFAYMAANDQSCPQFFLSALDEHPDWWHLHEGLGQWYYRVHDRAKAVAALEKAMKYNPQAPTSVTHLYWTAKCDLCLETSDVTGAIETLRRAEELCSEKEAYQYRARMAQILEDRSCWEELKLVYIDALEKRSLCRYEYWTGLSKAYSKLGDWRGTLDVLYTAMQDRSQHSERYMHFKKICRLAEDLRDSFLFDHSIEVLRSAVTNDPDNEARYHTLLANTYMAARRWPDAIELYESILNGEKIDSSARNAIHVDVGSAYLAMGRLRESAAAYGKVVINDDATQCLPDVLALGYMIMGQFPEAIRILRRCITVTHTAASASFDDLFQAGLLMWMQLNLGKCLEAMDRCEEGKSAYEAGIRVIGNMKDDMISIPKQDDSSTPIWRYQARFFLIYGELLERIGSRTEAIKQYEIAETIMSKTRFVEDDDILEWEYENCLQALVQIRGCITRHSTAETLGLDKLLQLRVVGPYRTEWYSYMNVSMPQHRGGDDGWAARIRRLKTEASC</sequence>
<keyword evidence="1" id="KW-0677">Repeat</keyword>
<evidence type="ECO:0000256" key="3">
    <source>
        <dbReference type="SAM" id="MobiDB-lite"/>
    </source>
</evidence>
<organism evidence="5 6">
    <name type="scientific">Talaromyces stipitatus (strain ATCC 10500 / CBS 375.48 / QM 6759 / NRRL 1006)</name>
    <name type="common">Penicillium stipitatum</name>
    <dbReference type="NCBI Taxonomy" id="441959"/>
    <lineage>
        <taxon>Eukaryota</taxon>
        <taxon>Fungi</taxon>
        <taxon>Dikarya</taxon>
        <taxon>Ascomycota</taxon>
        <taxon>Pezizomycotina</taxon>
        <taxon>Eurotiomycetes</taxon>
        <taxon>Eurotiomycetidae</taxon>
        <taxon>Eurotiales</taxon>
        <taxon>Trichocomaceae</taxon>
        <taxon>Talaromyces</taxon>
        <taxon>Talaromyces sect. Talaromyces</taxon>
    </lineage>
</organism>
<dbReference type="PANTHER" id="PTHR10039:SF17">
    <property type="entry name" value="FUNGAL STAND N-TERMINAL GOODBYE DOMAIN-CONTAINING PROTEIN-RELATED"/>
    <property type="match status" value="1"/>
</dbReference>
<keyword evidence="6" id="KW-1185">Reference proteome</keyword>
<feature type="repeat" description="TPR" evidence="2">
    <location>
        <begin position="891"/>
        <end position="924"/>
    </location>
</feature>
<dbReference type="OrthoDB" id="21416at2759"/>
<gene>
    <name evidence="5" type="ORF">TSTA_089930</name>
</gene>
<feature type="compositionally biased region" description="Basic residues" evidence="3">
    <location>
        <begin position="1"/>
        <end position="15"/>
    </location>
</feature>
<dbReference type="OMA" id="EARMMAN"/>
<feature type="region of interest" description="Disordered" evidence="3">
    <location>
        <begin position="1"/>
        <end position="21"/>
    </location>
</feature>
<protein>
    <recommendedName>
        <fullName evidence="4">NACHT domain-containing protein</fullName>
    </recommendedName>
</protein>
<dbReference type="PROSITE" id="PS50837">
    <property type="entry name" value="NACHT"/>
    <property type="match status" value="1"/>
</dbReference>
<dbReference type="Pfam" id="PF24883">
    <property type="entry name" value="NPHP3_N"/>
    <property type="match status" value="1"/>
</dbReference>
<dbReference type="SMART" id="SM00028">
    <property type="entry name" value="TPR"/>
    <property type="match status" value="6"/>
</dbReference>
<dbReference type="Gene3D" id="1.25.40.10">
    <property type="entry name" value="Tetratricopeptide repeat domain"/>
    <property type="match status" value="1"/>
</dbReference>
<dbReference type="InterPro" id="IPR011990">
    <property type="entry name" value="TPR-like_helical_dom_sf"/>
</dbReference>
<dbReference type="InParanoid" id="B8M0X4"/>
<dbReference type="InterPro" id="IPR019734">
    <property type="entry name" value="TPR_rpt"/>
</dbReference>
<dbReference type="EMBL" id="EQ962653">
    <property type="protein sequence ID" value="EED21754.1"/>
    <property type="molecule type" value="Genomic_DNA"/>
</dbReference>
<dbReference type="SUPFAM" id="SSF52540">
    <property type="entry name" value="P-loop containing nucleoside triphosphate hydrolases"/>
    <property type="match status" value="1"/>
</dbReference>
<dbReference type="Proteomes" id="UP000001745">
    <property type="component" value="Unassembled WGS sequence"/>
</dbReference>
<dbReference type="HOGENOM" id="CLU_256440_0_0_1"/>
<evidence type="ECO:0000256" key="1">
    <source>
        <dbReference type="ARBA" id="ARBA00022737"/>
    </source>
</evidence>
<dbReference type="Pfam" id="PF13176">
    <property type="entry name" value="TPR_7"/>
    <property type="match status" value="1"/>
</dbReference>
<dbReference type="InterPro" id="IPR056884">
    <property type="entry name" value="NPHP3-like_N"/>
</dbReference>
<evidence type="ECO:0000313" key="5">
    <source>
        <dbReference type="EMBL" id="EED21754.1"/>
    </source>
</evidence>
<dbReference type="GeneID" id="8108081"/>
<dbReference type="RefSeq" id="XP_002478717.1">
    <property type="nucleotide sequence ID" value="XM_002478672.1"/>
</dbReference>
<evidence type="ECO:0000313" key="6">
    <source>
        <dbReference type="Proteomes" id="UP000001745"/>
    </source>
</evidence>
<dbReference type="SUPFAM" id="SSF48452">
    <property type="entry name" value="TPR-like"/>
    <property type="match status" value="1"/>
</dbReference>
<dbReference type="VEuPathDB" id="FungiDB:TSTA_089930"/>
<name>B8M0X4_TALSN</name>
<evidence type="ECO:0000256" key="2">
    <source>
        <dbReference type="PROSITE-ProRule" id="PRU00339"/>
    </source>
</evidence>
<proteinExistence type="predicted"/>
<dbReference type="InterPro" id="IPR027417">
    <property type="entry name" value="P-loop_NTPase"/>
</dbReference>
<reference evidence="6" key="1">
    <citation type="journal article" date="2015" name="Genome Announc.">
        <title>Genome sequence of the AIDS-associated pathogen Penicillium marneffei (ATCC18224) and its near taxonomic relative Talaromyces stipitatus (ATCC10500).</title>
        <authorList>
            <person name="Nierman W.C."/>
            <person name="Fedorova-Abrams N.D."/>
            <person name="Andrianopoulos A."/>
        </authorList>
    </citation>
    <scope>NUCLEOTIDE SEQUENCE [LARGE SCALE GENOMIC DNA]</scope>
    <source>
        <strain evidence="6">ATCC 10500 / CBS 375.48 / QM 6759 / NRRL 1006</strain>
    </source>
</reference>
<keyword evidence="2" id="KW-0802">TPR repeat</keyword>
<dbReference type="Gene3D" id="3.40.50.300">
    <property type="entry name" value="P-loop containing nucleotide triphosphate hydrolases"/>
    <property type="match status" value="1"/>
</dbReference>
<accession>B8M0X4</accession>
<dbReference type="InterPro" id="IPR007111">
    <property type="entry name" value="NACHT_NTPase"/>
</dbReference>
<dbReference type="PANTHER" id="PTHR10039">
    <property type="entry name" value="AMELOGENIN"/>
    <property type="match status" value="1"/>
</dbReference>
<dbReference type="PROSITE" id="PS50005">
    <property type="entry name" value="TPR"/>
    <property type="match status" value="1"/>
</dbReference>
<evidence type="ECO:0000259" key="4">
    <source>
        <dbReference type="PROSITE" id="PS50837"/>
    </source>
</evidence>